<keyword evidence="6" id="KW-0677">Repeat</keyword>
<accession>A0A9Q0G894</accession>
<evidence type="ECO:0000256" key="2">
    <source>
        <dbReference type="ARBA" id="ARBA00009592"/>
    </source>
</evidence>
<evidence type="ECO:0000256" key="4">
    <source>
        <dbReference type="ARBA" id="ARBA00022614"/>
    </source>
</evidence>
<feature type="transmembrane region" description="Helical" evidence="10">
    <location>
        <begin position="978"/>
        <end position="1002"/>
    </location>
</feature>
<dbReference type="PRINTS" id="PR00019">
    <property type="entry name" value="LEURICHRPT"/>
</dbReference>
<dbReference type="FunFam" id="3.80.10.10:FF:000213">
    <property type="entry name" value="Tyrosine-sulfated glycopeptide receptor 1"/>
    <property type="match status" value="1"/>
</dbReference>
<feature type="chain" id="PRO_5040240886" description="Leucine-rich repeat-containing N-terminal plant-type domain-containing protein" evidence="11">
    <location>
        <begin position="22"/>
        <end position="1042"/>
    </location>
</feature>
<keyword evidence="14" id="KW-1185">Reference proteome</keyword>
<evidence type="ECO:0000256" key="3">
    <source>
        <dbReference type="ARBA" id="ARBA00022475"/>
    </source>
</evidence>
<dbReference type="OrthoDB" id="827707at2759"/>
<feature type="signal peptide" evidence="11">
    <location>
        <begin position="1"/>
        <end position="21"/>
    </location>
</feature>
<keyword evidence="8 10" id="KW-0472">Membrane</keyword>
<dbReference type="AlphaFoldDB" id="A0A9Q0G894"/>
<reference evidence="13" key="2">
    <citation type="journal article" date="2023" name="Plants (Basel)">
        <title>Annotation of the Turnera subulata (Passifloraceae) Draft Genome Reveals the S-Locus Evolved after the Divergence of Turneroideae from Passifloroideae in a Stepwise Manner.</title>
        <authorList>
            <person name="Henning P.M."/>
            <person name="Roalson E.H."/>
            <person name="Mir W."/>
            <person name="McCubbin A.G."/>
            <person name="Shore J.S."/>
        </authorList>
    </citation>
    <scope>NUCLEOTIDE SEQUENCE</scope>
    <source>
        <strain evidence="13">F60SS</strain>
    </source>
</reference>
<keyword evidence="11" id="KW-0732">Signal</keyword>
<evidence type="ECO:0000256" key="5">
    <source>
        <dbReference type="ARBA" id="ARBA00022692"/>
    </source>
</evidence>
<keyword evidence="7 10" id="KW-1133">Transmembrane helix</keyword>
<dbReference type="InterPro" id="IPR003591">
    <property type="entry name" value="Leu-rich_rpt_typical-subtyp"/>
</dbReference>
<protein>
    <recommendedName>
        <fullName evidence="12">Leucine-rich repeat-containing N-terminal plant-type domain-containing protein</fullName>
    </recommendedName>
</protein>
<evidence type="ECO:0000256" key="8">
    <source>
        <dbReference type="ARBA" id="ARBA00023136"/>
    </source>
</evidence>
<evidence type="ECO:0000313" key="13">
    <source>
        <dbReference type="EMBL" id="KAJ4845067.1"/>
    </source>
</evidence>
<dbReference type="EMBL" id="JAKUCV010001784">
    <property type="protein sequence ID" value="KAJ4845067.1"/>
    <property type="molecule type" value="Genomic_DNA"/>
</dbReference>
<dbReference type="Gene3D" id="3.80.10.10">
    <property type="entry name" value="Ribonuclease Inhibitor"/>
    <property type="match status" value="5"/>
</dbReference>
<sequence length="1042" mass="117292">MRPVQEWILLILLFLLNWTYCGCYGCLKEEKDALLQIKAWIDPQNSSDFLSSWVDNNENADCCMWWLVECNTTTTRVIKLSLGGIRDRKLGDLYLNTTLFLNFKELTHLDLELNQLVCCLQGTRALTLEYLEVLKLYGNHLNDSILPLLRGAPSLRSLNMGENSLTGLVHINGKFLNLGSTSNDGSILLKSAGGLPFLFFNINSLVTEFHNLTSLEELLLDDTNLPRSFLLNIGALSSLKILSLNRCNLNGTLPDVEFYNLTNLEELFLDYTYIPRSLLLNMQALWSLKILSLNQCKLSGTLPNVGWCELRNLEQLYLSGNELVGVLPPCMRNLSSLLLMDLSSNQFTGNIASSPLVDLMSLEYLSFSSNQFRVPTSFASFSNHSKLKLISCDHNELITEPNLQISSASVFQLNFLSMSNCTSETGKPDYPYFLYLQHDLRVLDLSDNNFGGQFPYWLVQNNTRLKQLYLKNNGLVRGPLQLNYTVSNLSTIDLSSNYMDGQMLKTMCSIFPNLVGLMIADNRLTGGIPRCFENMSYLAYLDMSNNKLSSGFFEFFPSIGSSLWFLKLSNNNFEEQISPTLFNQTKLLYIFLDNNTFFGHIPNSLSRQFSPALLDLGNNHFSGMLPRWLGNVSSLDAIDFSKNHFKGSIPDEIFNLDWLEFLDLSENNLSGSLASFTNLQGISHVHLSQNKFSGPLRYAFYNCSNLVTLDLRENKLAGRIPNWINSLSKLSVLLLKGNTFDGDLPVELCLLTQLSILDLSQNMLSGRLPSCLSNINSTTFSKEQQIEFLSIGGQQLPLEGQFLVYRTMWPVIRVEEAIEFTTKRTYYSYKDSILNYMSGVDLSCNRFTGEIPPEIGNIQGLRALNLSHNNLTGAIPSTFSKLEQIESLDLSHNGLSGEIPHQLTQLNFLAVFSVADNKLSGKTPEMIGQFGTFDQTSYEGNPLLCGPPLQKNCIGKAQIPLGPDDSNDSREGEAFMDMGAFCISFGLAYTTVVVTIATVLCINPYWRRLWFYFIEMFITTCYYFLVDSVHKLCQVLYGRSGS</sequence>
<feature type="domain" description="Leucine-rich repeat-containing N-terminal plant-type" evidence="12">
    <location>
        <begin position="28"/>
        <end position="71"/>
    </location>
</feature>
<gene>
    <name evidence="13" type="ORF">Tsubulata_018283</name>
</gene>
<dbReference type="SMART" id="SM00365">
    <property type="entry name" value="LRR_SD22"/>
    <property type="match status" value="6"/>
</dbReference>
<reference evidence="13" key="1">
    <citation type="submission" date="2022-02" db="EMBL/GenBank/DDBJ databases">
        <authorList>
            <person name="Henning P.M."/>
            <person name="McCubbin A.G."/>
            <person name="Shore J.S."/>
        </authorList>
    </citation>
    <scope>NUCLEOTIDE SEQUENCE</scope>
    <source>
        <strain evidence="13">F60SS</strain>
        <tissue evidence="13">Leaves</tissue>
    </source>
</reference>
<comment type="subcellular location">
    <subcellularLocation>
        <location evidence="1">Cell membrane</location>
        <topology evidence="1">Single-pass type I membrane protein</topology>
    </subcellularLocation>
</comment>
<dbReference type="InterPro" id="IPR032675">
    <property type="entry name" value="LRR_dom_sf"/>
</dbReference>
<dbReference type="InterPro" id="IPR001611">
    <property type="entry name" value="Leu-rich_rpt"/>
</dbReference>
<proteinExistence type="inferred from homology"/>
<dbReference type="InterPro" id="IPR051502">
    <property type="entry name" value="RLP_Defense_Trigger"/>
</dbReference>
<keyword evidence="9" id="KW-0325">Glycoprotein</keyword>
<keyword evidence="3" id="KW-1003">Cell membrane</keyword>
<dbReference type="GO" id="GO:0005886">
    <property type="term" value="C:plasma membrane"/>
    <property type="evidence" value="ECO:0007669"/>
    <property type="project" value="UniProtKB-SubCell"/>
</dbReference>
<dbReference type="InterPro" id="IPR013210">
    <property type="entry name" value="LRR_N_plant-typ"/>
</dbReference>
<evidence type="ECO:0000256" key="11">
    <source>
        <dbReference type="SAM" id="SignalP"/>
    </source>
</evidence>
<dbReference type="SMART" id="SM00369">
    <property type="entry name" value="LRR_TYP"/>
    <property type="match status" value="7"/>
</dbReference>
<evidence type="ECO:0000256" key="10">
    <source>
        <dbReference type="SAM" id="Phobius"/>
    </source>
</evidence>
<dbReference type="Pfam" id="PF00560">
    <property type="entry name" value="LRR_1"/>
    <property type="match status" value="5"/>
</dbReference>
<name>A0A9Q0G894_9ROSI</name>
<dbReference type="PANTHER" id="PTHR48062:SF21">
    <property type="entry name" value="RECEPTOR-LIKE PROTEIN 12"/>
    <property type="match status" value="1"/>
</dbReference>
<evidence type="ECO:0000256" key="9">
    <source>
        <dbReference type="ARBA" id="ARBA00023180"/>
    </source>
</evidence>
<dbReference type="Pfam" id="PF08263">
    <property type="entry name" value="LRRNT_2"/>
    <property type="match status" value="1"/>
</dbReference>
<evidence type="ECO:0000256" key="6">
    <source>
        <dbReference type="ARBA" id="ARBA00022737"/>
    </source>
</evidence>
<keyword evidence="5 10" id="KW-0812">Transmembrane</keyword>
<dbReference type="Proteomes" id="UP001141552">
    <property type="component" value="Unassembled WGS sequence"/>
</dbReference>
<evidence type="ECO:0000256" key="1">
    <source>
        <dbReference type="ARBA" id="ARBA00004251"/>
    </source>
</evidence>
<dbReference type="FunFam" id="3.80.10.10:FF:000095">
    <property type="entry name" value="LRR receptor-like serine/threonine-protein kinase GSO1"/>
    <property type="match status" value="1"/>
</dbReference>
<organism evidence="13 14">
    <name type="scientific">Turnera subulata</name>
    <dbReference type="NCBI Taxonomy" id="218843"/>
    <lineage>
        <taxon>Eukaryota</taxon>
        <taxon>Viridiplantae</taxon>
        <taxon>Streptophyta</taxon>
        <taxon>Embryophyta</taxon>
        <taxon>Tracheophyta</taxon>
        <taxon>Spermatophyta</taxon>
        <taxon>Magnoliopsida</taxon>
        <taxon>eudicotyledons</taxon>
        <taxon>Gunneridae</taxon>
        <taxon>Pentapetalae</taxon>
        <taxon>rosids</taxon>
        <taxon>fabids</taxon>
        <taxon>Malpighiales</taxon>
        <taxon>Passifloraceae</taxon>
        <taxon>Turnera</taxon>
    </lineage>
</organism>
<keyword evidence="4" id="KW-0433">Leucine-rich repeat</keyword>
<evidence type="ECO:0000313" key="14">
    <source>
        <dbReference type="Proteomes" id="UP001141552"/>
    </source>
</evidence>
<feature type="transmembrane region" description="Helical" evidence="10">
    <location>
        <begin position="1009"/>
        <end position="1026"/>
    </location>
</feature>
<dbReference type="SUPFAM" id="SSF52058">
    <property type="entry name" value="L domain-like"/>
    <property type="match status" value="4"/>
</dbReference>
<evidence type="ECO:0000256" key="7">
    <source>
        <dbReference type="ARBA" id="ARBA00022989"/>
    </source>
</evidence>
<comment type="caution">
    <text evidence="13">The sequence shown here is derived from an EMBL/GenBank/DDBJ whole genome shotgun (WGS) entry which is preliminary data.</text>
</comment>
<comment type="similarity">
    <text evidence="2">Belongs to the RLP family.</text>
</comment>
<dbReference type="Pfam" id="PF13855">
    <property type="entry name" value="LRR_8"/>
    <property type="match status" value="1"/>
</dbReference>
<dbReference type="PANTHER" id="PTHR48062">
    <property type="entry name" value="RECEPTOR-LIKE PROTEIN 14"/>
    <property type="match status" value="1"/>
</dbReference>
<evidence type="ECO:0000259" key="12">
    <source>
        <dbReference type="Pfam" id="PF08263"/>
    </source>
</evidence>